<protein>
    <submittedName>
        <fullName evidence="2">Uncharacterized protein</fullName>
    </submittedName>
</protein>
<keyword evidence="1" id="KW-0732">Signal</keyword>
<organism evidence="2 3">
    <name type="scientific">Cryptolaemus montrouzieri</name>
    <dbReference type="NCBI Taxonomy" id="559131"/>
    <lineage>
        <taxon>Eukaryota</taxon>
        <taxon>Metazoa</taxon>
        <taxon>Ecdysozoa</taxon>
        <taxon>Arthropoda</taxon>
        <taxon>Hexapoda</taxon>
        <taxon>Insecta</taxon>
        <taxon>Pterygota</taxon>
        <taxon>Neoptera</taxon>
        <taxon>Endopterygota</taxon>
        <taxon>Coleoptera</taxon>
        <taxon>Polyphaga</taxon>
        <taxon>Cucujiformia</taxon>
        <taxon>Coccinelloidea</taxon>
        <taxon>Coccinellidae</taxon>
        <taxon>Scymninae</taxon>
        <taxon>Scymnini</taxon>
        <taxon>Cryptolaemus</taxon>
    </lineage>
</organism>
<name>A0ABD2MVB5_9CUCU</name>
<sequence>MVCYMAMLLIVLSGIRISQSGVCYSCTGEGLDHCSRFTNQMVEQCRNGAFGCGIAAGILPNKHVITVERKCLYEHPAQYCKRIKSMVHSQNKLDHYCKTCQWDRCNSDNISSIINRLQLGPVTVDNYLPPPTKNPCRK</sequence>
<gene>
    <name evidence="2" type="ORF">HHI36_009249</name>
</gene>
<feature type="chain" id="PRO_5044784115" evidence="1">
    <location>
        <begin position="21"/>
        <end position="138"/>
    </location>
</feature>
<evidence type="ECO:0000313" key="3">
    <source>
        <dbReference type="Proteomes" id="UP001516400"/>
    </source>
</evidence>
<accession>A0ABD2MVB5</accession>
<keyword evidence="3" id="KW-1185">Reference proteome</keyword>
<dbReference type="Proteomes" id="UP001516400">
    <property type="component" value="Unassembled WGS sequence"/>
</dbReference>
<dbReference type="SUPFAM" id="SSF57302">
    <property type="entry name" value="Snake toxin-like"/>
    <property type="match status" value="1"/>
</dbReference>
<dbReference type="InterPro" id="IPR045860">
    <property type="entry name" value="Snake_toxin-like_sf"/>
</dbReference>
<feature type="signal peptide" evidence="1">
    <location>
        <begin position="1"/>
        <end position="20"/>
    </location>
</feature>
<evidence type="ECO:0000256" key="1">
    <source>
        <dbReference type="SAM" id="SignalP"/>
    </source>
</evidence>
<dbReference type="EMBL" id="JABFTP020000021">
    <property type="protein sequence ID" value="KAL3270192.1"/>
    <property type="molecule type" value="Genomic_DNA"/>
</dbReference>
<proteinExistence type="predicted"/>
<comment type="caution">
    <text evidence="2">The sequence shown here is derived from an EMBL/GenBank/DDBJ whole genome shotgun (WGS) entry which is preliminary data.</text>
</comment>
<dbReference type="AlphaFoldDB" id="A0ABD2MVB5"/>
<reference evidence="2 3" key="1">
    <citation type="journal article" date="2021" name="BMC Biol.">
        <title>Horizontally acquired antibacterial genes associated with adaptive radiation of ladybird beetles.</title>
        <authorList>
            <person name="Li H.S."/>
            <person name="Tang X.F."/>
            <person name="Huang Y.H."/>
            <person name="Xu Z.Y."/>
            <person name="Chen M.L."/>
            <person name="Du X.Y."/>
            <person name="Qiu B.Y."/>
            <person name="Chen P.T."/>
            <person name="Zhang W."/>
            <person name="Slipinski A."/>
            <person name="Escalona H.E."/>
            <person name="Waterhouse R.M."/>
            <person name="Zwick A."/>
            <person name="Pang H."/>
        </authorList>
    </citation>
    <scope>NUCLEOTIDE SEQUENCE [LARGE SCALE GENOMIC DNA]</scope>
    <source>
        <strain evidence="2">SYSU2018</strain>
    </source>
</reference>
<evidence type="ECO:0000313" key="2">
    <source>
        <dbReference type="EMBL" id="KAL3270192.1"/>
    </source>
</evidence>